<dbReference type="GO" id="GO:0036158">
    <property type="term" value="P:outer dynein arm assembly"/>
    <property type="evidence" value="ECO:0007669"/>
    <property type="project" value="TreeGrafter"/>
</dbReference>
<dbReference type="NCBIfam" id="TIGR01251">
    <property type="entry name" value="ribP_PPkin"/>
    <property type="match status" value="1"/>
</dbReference>
<dbReference type="OrthoDB" id="413572at2759"/>
<dbReference type="Proteomes" id="UP000279307">
    <property type="component" value="Chromosome 3"/>
</dbReference>
<evidence type="ECO:0000256" key="2">
    <source>
        <dbReference type="ARBA" id="ARBA00022727"/>
    </source>
</evidence>
<dbReference type="Pfam" id="PF25757">
    <property type="entry name" value="TPR_DNAAF5"/>
    <property type="match status" value="1"/>
</dbReference>
<dbReference type="InterPro" id="IPR011989">
    <property type="entry name" value="ARM-like"/>
</dbReference>
<evidence type="ECO:0000259" key="4">
    <source>
        <dbReference type="Pfam" id="PF13793"/>
    </source>
</evidence>
<evidence type="ECO:0000259" key="6">
    <source>
        <dbReference type="Pfam" id="PF25757"/>
    </source>
</evidence>
<dbReference type="FunFam" id="3.40.50.2020:FF:000024">
    <property type="entry name" value="Putative phosphoribosyl pyrophosphate synthase-associated protein 1"/>
    <property type="match status" value="1"/>
</dbReference>
<comment type="similarity">
    <text evidence="1">Belongs to the ribose-phosphate pyrophosphokinase family.</text>
</comment>
<accession>A0A3L8DXE8</accession>
<dbReference type="InterPro" id="IPR056497">
    <property type="entry name" value="HEAT_DAAF5"/>
</dbReference>
<feature type="domain" description="Dynein axonemal assembly factor 5 TPR repeats" evidence="6">
    <location>
        <begin position="410"/>
        <end position="696"/>
    </location>
</feature>
<reference evidence="7" key="1">
    <citation type="journal article" date="2018" name="Genome Res.">
        <title>The genomic architecture and molecular evolution of ant odorant receptors.</title>
        <authorList>
            <person name="McKenzie S.K."/>
            <person name="Kronauer D.J.C."/>
        </authorList>
    </citation>
    <scope>NUCLEOTIDE SEQUENCE [LARGE SCALE GENOMIC DNA]</scope>
    <source>
        <strain evidence="7">Clonal line C1</strain>
    </source>
</reference>
<dbReference type="GO" id="GO:0003341">
    <property type="term" value="P:cilium movement"/>
    <property type="evidence" value="ECO:0007669"/>
    <property type="project" value="TreeGrafter"/>
</dbReference>
<dbReference type="Gene3D" id="1.25.10.10">
    <property type="entry name" value="Leucine-rich Repeat Variant"/>
    <property type="match status" value="2"/>
</dbReference>
<dbReference type="EMBL" id="QOIP01000003">
    <property type="protein sequence ID" value="RLU25121.1"/>
    <property type="molecule type" value="Genomic_DNA"/>
</dbReference>
<dbReference type="InterPro" id="IPR000836">
    <property type="entry name" value="PRTase_dom"/>
</dbReference>
<sequence length="1248" mass="141052">MMEKPVSSDIVIIAGNSHPELANLIASRLGVKTGGCSVYHKSNRETMVEIGDSVRGKDLYLIQTGTKDVNNNIMELLIMAYACKTSSAKNIVGVLPYLPYSKQCKMRKRGCIVSKLLAKMLCTSGLTHIITMDLHQKEIQGFFDVPVDNLRASPFLLQYIQESIPDYHNSVIVARNPGSAKKATSYAERLRLGIAVIHGEQREAESDMNDGRYSPPALAMAARTMEVGVGVPLHPAKEKPPISVVGDVGGRIAIMVDDMIDDVQSYVAAAEVLKERGAYKIYVLATHGLLSSDAPRLIEESPIDEVVVTNTIPHDAQKMQCPKIKTVDISILLAEAIRRIHNKESMSYLFKNGFLLSWRYTVFRSYVNSPLCTLQLHTSSPFLSFFVLILEKNLLNMVLDLELSKITVSLQADEKHRRRRALEEIMSNISREEVSSRIDELARIWEGTHKFLVRILNDNVETCRDLTVEILKIFLEALPADDRHVIYVIPIMFRRLGAQEQIEPSEEVRLKCVSLLHTVILKYKDLLVPYVQDVTGILARTVTDNYPDVKKESCSCISDYAKTLPRHFYTQSEHLIKPILGNFTHQHYRVRLAAVRAIGDTIQYGNSKLMEEVATPMAQRLFDQSGIVREAVVEVSGHWLTELPDRYSWWHRLLPLIMTGLHDELAEIRVKAADMWDAAGKLYLQENENDEKLKDKMDFLMEGSEHYPPDVCRPNLGCRTIAQQNLYKLINGIGVELGDWLPDIRLRSAQLLCVMILNVEEDVTQHVERLLPPIYRACNDEDKRVVGCVETAARYLGYFIDPKIYCELVLPTLDESPTAGHLRAFAAIIGGSERRALSLQLEKIASFLQQPYVCRSKKSNYQRQMLSCCNSLLVVCREDCVVVAQPLFTIAFTAYAMATEAPVREEANRLLEILVAINSLKTVEDLFCNHMKCLITSIHDDCTSWSVHNAESQIFSAYLSRAGVATARNMDLVLPILKKTMCKDADPELKLRHFILLSEFFSDNQNLYQYIDDPRKFVGTIIEELIVPGLIWTAGRAAEAIRTAAVCCLCATLQNKIINPDEEEKTEEGSNKEPEKCRISITVEQFPSIFDKVAPVLVSLIDDKAKKTRLYSMRAICLLMMIGDRLACLSNEYIHRTYPVILKRLDDGCDDVRYAAVEALVDIWSTASKNYDTVVSRSHVDALYTTMIVHLDDPESYFQEIMLDALKRVTKIYPELLHQKLHGCRQNFRNQTGINALLGHCQSVMKKD</sequence>
<dbReference type="Pfam" id="PF13793">
    <property type="entry name" value="Pribosyltran_N"/>
    <property type="match status" value="1"/>
</dbReference>
<dbReference type="GO" id="GO:0009165">
    <property type="term" value="P:nucleotide biosynthetic process"/>
    <property type="evidence" value="ECO:0007669"/>
    <property type="project" value="UniProtKB-KW"/>
</dbReference>
<comment type="caution">
    <text evidence="7">The sequence shown here is derived from an EMBL/GenBank/DDBJ whole genome shotgun (WGS) entry which is preliminary data.</text>
</comment>
<keyword evidence="3" id="KW-0677">Repeat</keyword>
<evidence type="ECO:0000313" key="7">
    <source>
        <dbReference type="EMBL" id="RLU25121.1"/>
    </source>
</evidence>
<organism evidence="7">
    <name type="scientific">Ooceraea biroi</name>
    <name type="common">Clonal raider ant</name>
    <name type="synonym">Cerapachys biroi</name>
    <dbReference type="NCBI Taxonomy" id="2015173"/>
    <lineage>
        <taxon>Eukaryota</taxon>
        <taxon>Metazoa</taxon>
        <taxon>Ecdysozoa</taxon>
        <taxon>Arthropoda</taxon>
        <taxon>Hexapoda</taxon>
        <taxon>Insecta</taxon>
        <taxon>Pterygota</taxon>
        <taxon>Neoptera</taxon>
        <taxon>Endopterygota</taxon>
        <taxon>Hymenoptera</taxon>
        <taxon>Apocrita</taxon>
        <taxon>Aculeata</taxon>
        <taxon>Formicoidea</taxon>
        <taxon>Formicidae</taxon>
        <taxon>Dorylinae</taxon>
        <taxon>Ooceraea</taxon>
    </lineage>
</organism>
<feature type="domain" description="Dynein axonemal assembly factor 5 HEAT-repeat" evidence="5">
    <location>
        <begin position="705"/>
        <end position="897"/>
    </location>
</feature>
<evidence type="ECO:0000256" key="1">
    <source>
        <dbReference type="ARBA" id="ARBA00006478"/>
    </source>
</evidence>
<dbReference type="PANTHER" id="PTHR16216">
    <property type="entry name" value="DYNEIN ASSEMBLY FACTOR 5, AXONEMAL"/>
    <property type="match status" value="1"/>
</dbReference>
<dbReference type="GO" id="GO:0005737">
    <property type="term" value="C:cytoplasm"/>
    <property type="evidence" value="ECO:0007669"/>
    <property type="project" value="TreeGrafter"/>
</dbReference>
<dbReference type="SUPFAM" id="SSF53271">
    <property type="entry name" value="PRTase-like"/>
    <property type="match status" value="2"/>
</dbReference>
<dbReference type="Gene3D" id="3.40.50.2020">
    <property type="match status" value="2"/>
</dbReference>
<gene>
    <name evidence="7" type="ORF">DMN91_003213</name>
</gene>
<dbReference type="Pfam" id="PF14572">
    <property type="entry name" value="Pribosyl_synth"/>
    <property type="match status" value="1"/>
</dbReference>
<dbReference type="InterPro" id="IPR000357">
    <property type="entry name" value="HEAT"/>
</dbReference>
<dbReference type="InterPro" id="IPR029099">
    <property type="entry name" value="Pribosyltran_N"/>
</dbReference>
<protein>
    <submittedName>
        <fullName evidence="7">Uncharacterized protein</fullName>
    </submittedName>
</protein>
<dbReference type="InterPro" id="IPR029057">
    <property type="entry name" value="PRTase-like"/>
</dbReference>
<dbReference type="InterPro" id="IPR057978">
    <property type="entry name" value="TPR_DAAF5"/>
</dbReference>
<evidence type="ECO:0000259" key="5">
    <source>
        <dbReference type="Pfam" id="PF24573"/>
    </source>
</evidence>
<dbReference type="FunFam" id="3.40.50.2020:FF:000036">
    <property type="entry name" value="Uncharacterized protein, isoform B"/>
    <property type="match status" value="1"/>
</dbReference>
<dbReference type="InterPro" id="IPR052623">
    <property type="entry name" value="DAAF5"/>
</dbReference>
<dbReference type="AlphaFoldDB" id="A0A3L8DXE8"/>
<dbReference type="PANTHER" id="PTHR16216:SF2">
    <property type="entry name" value="DYNEIN AXONEMAL ASSEMBLY FACTOR 5"/>
    <property type="match status" value="1"/>
</dbReference>
<dbReference type="SMART" id="SM01400">
    <property type="entry name" value="Pribosyltran_N"/>
    <property type="match status" value="1"/>
</dbReference>
<feature type="domain" description="Ribose-phosphate pyrophosphokinase N-terminal" evidence="4">
    <location>
        <begin position="10"/>
        <end position="125"/>
    </location>
</feature>
<dbReference type="Pfam" id="PF02985">
    <property type="entry name" value="HEAT"/>
    <property type="match status" value="1"/>
</dbReference>
<dbReference type="GO" id="GO:0045505">
    <property type="term" value="F:dynein intermediate chain binding"/>
    <property type="evidence" value="ECO:0007669"/>
    <property type="project" value="TreeGrafter"/>
</dbReference>
<dbReference type="Pfam" id="PF24573">
    <property type="entry name" value="HEAT_DAAF5"/>
    <property type="match status" value="1"/>
</dbReference>
<dbReference type="SUPFAM" id="SSF48371">
    <property type="entry name" value="ARM repeat"/>
    <property type="match status" value="1"/>
</dbReference>
<dbReference type="CDD" id="cd06223">
    <property type="entry name" value="PRTases_typeI"/>
    <property type="match status" value="1"/>
</dbReference>
<proteinExistence type="inferred from homology"/>
<dbReference type="GO" id="GO:0036159">
    <property type="term" value="P:inner dynein arm assembly"/>
    <property type="evidence" value="ECO:0007669"/>
    <property type="project" value="TreeGrafter"/>
</dbReference>
<dbReference type="InterPro" id="IPR005946">
    <property type="entry name" value="Rib-P_diPkinase"/>
</dbReference>
<evidence type="ECO:0000256" key="3">
    <source>
        <dbReference type="ARBA" id="ARBA00022737"/>
    </source>
</evidence>
<dbReference type="InterPro" id="IPR016024">
    <property type="entry name" value="ARM-type_fold"/>
</dbReference>
<reference evidence="7" key="2">
    <citation type="submission" date="2018-07" db="EMBL/GenBank/DDBJ databases">
        <authorList>
            <person name="Mckenzie S.K."/>
            <person name="Kronauer D.J.C."/>
        </authorList>
    </citation>
    <scope>NUCLEOTIDE SEQUENCE</scope>
    <source>
        <strain evidence="7">Clonal line C1</strain>
    </source>
</reference>
<dbReference type="GO" id="GO:0000287">
    <property type="term" value="F:magnesium ion binding"/>
    <property type="evidence" value="ECO:0007669"/>
    <property type="project" value="InterPro"/>
</dbReference>
<keyword evidence="2" id="KW-0545">Nucleotide biosynthesis</keyword>
<name>A0A3L8DXE8_OOCBI</name>